<dbReference type="AlphaFoldDB" id="A0A0F5LCE8"/>
<dbReference type="PIRSF" id="PIRSF001589">
    <property type="entry name" value="Asn_synthetase_glu-h"/>
    <property type="match status" value="1"/>
</dbReference>
<gene>
    <name evidence="12" type="ORF">VW35_08925</name>
</gene>
<dbReference type="InterPro" id="IPR017932">
    <property type="entry name" value="GATase_2_dom"/>
</dbReference>
<comment type="catalytic activity">
    <reaction evidence="7">
        <text>L-aspartate + L-glutamine + ATP + H2O = L-asparagine + L-glutamate + AMP + diphosphate + H(+)</text>
        <dbReference type="Rhea" id="RHEA:12228"/>
        <dbReference type="ChEBI" id="CHEBI:15377"/>
        <dbReference type="ChEBI" id="CHEBI:15378"/>
        <dbReference type="ChEBI" id="CHEBI:29985"/>
        <dbReference type="ChEBI" id="CHEBI:29991"/>
        <dbReference type="ChEBI" id="CHEBI:30616"/>
        <dbReference type="ChEBI" id="CHEBI:33019"/>
        <dbReference type="ChEBI" id="CHEBI:58048"/>
        <dbReference type="ChEBI" id="CHEBI:58359"/>
        <dbReference type="ChEBI" id="CHEBI:456215"/>
        <dbReference type="EC" id="6.3.5.4"/>
    </reaction>
</comment>
<keyword evidence="8" id="KW-0028">Amino-acid biosynthesis</keyword>
<feature type="binding site" evidence="9">
    <location>
        <begin position="384"/>
        <end position="385"/>
    </location>
    <ligand>
        <name>ATP</name>
        <dbReference type="ChEBI" id="CHEBI:30616"/>
    </ligand>
</feature>
<evidence type="ECO:0000256" key="10">
    <source>
        <dbReference type="PIRSR" id="PIRSR001589-3"/>
    </source>
</evidence>
<dbReference type="GO" id="GO:0005829">
    <property type="term" value="C:cytosol"/>
    <property type="evidence" value="ECO:0007669"/>
    <property type="project" value="TreeGrafter"/>
</dbReference>
<dbReference type="Pfam" id="PF00733">
    <property type="entry name" value="Asn_synthase"/>
    <property type="match status" value="1"/>
</dbReference>
<dbReference type="PANTHER" id="PTHR43284:SF1">
    <property type="entry name" value="ASPARAGINE SYNTHETASE"/>
    <property type="match status" value="1"/>
</dbReference>
<dbReference type="InterPro" id="IPR014729">
    <property type="entry name" value="Rossmann-like_a/b/a_fold"/>
</dbReference>
<keyword evidence="6 8" id="KW-0315">Glutamine amidotransferase</keyword>
<evidence type="ECO:0000256" key="6">
    <source>
        <dbReference type="ARBA" id="ARBA00022962"/>
    </source>
</evidence>
<sequence>MCGIVGFLALPSLSSTDGETILINMAKAIEARGPDDHGAWCDAERGVGLGHRRLAIVDLSPAGHQPMTSVSGRYVLVYNGEIYNHAQLRKDLESQGHLVDWRGHSDTETMLAGFDFWGVTSTLEKCQGMFAFGLWDRDTATLTLARDRAGEKPLYYGFLGTGPSRTLVFASELKALRAHPHFEGNINRDAITLLLRHNYVPAPYSIYQNVYKLPPASQIILSLSDVASQQAPQPIEYWSITGVVENGRADPYKGTPEQAVDDLDALLRSVVDQQMMADVPLGAFLSGGVDSSTIVALMQSQSARPIKTFTIGFEESRFNEAVFAKTVAQHLNTDHTELYVSAAQAMAVIPKLPHIYDEPFSDSSQIPTYLVSALAREHVTVSLSGDAGDELFAGYTRYQATSNVWQKLSRLPQPVRALASGAMASISPGRWNAVTDFAPPLKRRFGTNLGDKIHKAASVLGSVGIDQLYRGFVSHWPDPKRVVLGSNEPHTKLTRDWSSLGNLTDVEKMMLLDFMTYLPDDILTKVDRASMAVSLESRVPFLDHRVVEFAWTLPLNYKLREGEGKWVLKQVLDRYVPRQLIERPKMGFGVPIDEWLRGGLRDWAEALLTPDKLRSEGFFDVNQVRNKWQEHVAGERNWAYHLWDVIMFQAWLEGTNG</sequence>
<accession>A0A0F5LCE8</accession>
<organism evidence="12 13">
    <name type="scientific">Devosia soli</name>
    <dbReference type="NCBI Taxonomy" id="361041"/>
    <lineage>
        <taxon>Bacteria</taxon>
        <taxon>Pseudomonadati</taxon>
        <taxon>Pseudomonadota</taxon>
        <taxon>Alphaproteobacteria</taxon>
        <taxon>Hyphomicrobiales</taxon>
        <taxon>Devosiaceae</taxon>
        <taxon>Devosia</taxon>
    </lineage>
</organism>
<comment type="similarity">
    <text evidence="2">Belongs to the asparagine synthetase family.</text>
</comment>
<comment type="pathway">
    <text evidence="1">Amino-acid biosynthesis; L-asparagine biosynthesis; L-asparagine from L-aspartate (L-Gln route): step 1/1.</text>
</comment>
<dbReference type="Proteomes" id="UP000033514">
    <property type="component" value="Unassembled WGS sequence"/>
</dbReference>
<dbReference type="Pfam" id="PF13522">
    <property type="entry name" value="GATase_6"/>
    <property type="match status" value="1"/>
</dbReference>
<evidence type="ECO:0000256" key="4">
    <source>
        <dbReference type="ARBA" id="ARBA00022741"/>
    </source>
</evidence>
<evidence type="ECO:0000256" key="9">
    <source>
        <dbReference type="PIRSR" id="PIRSR001589-2"/>
    </source>
</evidence>
<keyword evidence="8" id="KW-0061">Asparagine biosynthesis</keyword>
<comment type="caution">
    <text evidence="12">The sequence shown here is derived from an EMBL/GenBank/DDBJ whole genome shotgun (WGS) entry which is preliminary data.</text>
</comment>
<dbReference type="InterPro" id="IPR051786">
    <property type="entry name" value="ASN_synthetase/amidase"/>
</dbReference>
<feature type="active site" description="For GATase activity" evidence="8">
    <location>
        <position position="2"/>
    </location>
</feature>
<dbReference type="PANTHER" id="PTHR43284">
    <property type="entry name" value="ASPARAGINE SYNTHETASE (GLUTAMINE-HYDROLYZING)"/>
    <property type="match status" value="1"/>
</dbReference>
<dbReference type="GO" id="GO:0006529">
    <property type="term" value="P:asparagine biosynthetic process"/>
    <property type="evidence" value="ECO:0007669"/>
    <property type="project" value="UniProtKB-KW"/>
</dbReference>
<evidence type="ECO:0000256" key="5">
    <source>
        <dbReference type="ARBA" id="ARBA00022840"/>
    </source>
</evidence>
<feature type="binding site" evidence="9">
    <location>
        <position position="311"/>
    </location>
    <ligand>
        <name>ATP</name>
        <dbReference type="ChEBI" id="CHEBI:30616"/>
    </ligand>
</feature>
<dbReference type="CDD" id="cd00712">
    <property type="entry name" value="AsnB"/>
    <property type="match status" value="1"/>
</dbReference>
<dbReference type="SUPFAM" id="SSF56235">
    <property type="entry name" value="N-terminal nucleophile aminohydrolases (Ntn hydrolases)"/>
    <property type="match status" value="1"/>
</dbReference>
<dbReference type="InterPro" id="IPR006426">
    <property type="entry name" value="Asn_synth_AEB"/>
</dbReference>
<keyword evidence="5 9" id="KW-0067">ATP-binding</keyword>
<dbReference type="NCBIfam" id="TIGR01536">
    <property type="entry name" value="asn_synth_AEB"/>
    <property type="match status" value="1"/>
</dbReference>
<evidence type="ECO:0000313" key="13">
    <source>
        <dbReference type="Proteomes" id="UP000033514"/>
    </source>
</evidence>
<dbReference type="EMBL" id="LAJG01000015">
    <property type="protein sequence ID" value="KKB79302.1"/>
    <property type="molecule type" value="Genomic_DNA"/>
</dbReference>
<feature type="binding site" evidence="9">
    <location>
        <position position="106"/>
    </location>
    <ligand>
        <name>L-glutamine</name>
        <dbReference type="ChEBI" id="CHEBI:58359"/>
    </ligand>
</feature>
<protein>
    <recommendedName>
        <fullName evidence="3">asparagine synthase (glutamine-hydrolyzing)</fullName>
        <ecNumber evidence="3">6.3.5.4</ecNumber>
    </recommendedName>
</protein>
<dbReference type="InterPro" id="IPR001962">
    <property type="entry name" value="Asn_synthase"/>
</dbReference>
<name>A0A0F5LCE8_9HYPH</name>
<dbReference type="PATRIC" id="fig|361041.3.peg.1135"/>
<dbReference type="Gene3D" id="3.40.50.620">
    <property type="entry name" value="HUPs"/>
    <property type="match status" value="2"/>
</dbReference>
<dbReference type="PROSITE" id="PS51278">
    <property type="entry name" value="GATASE_TYPE_2"/>
    <property type="match status" value="1"/>
</dbReference>
<dbReference type="GO" id="GO:0004066">
    <property type="term" value="F:asparagine synthase (glutamine-hydrolyzing) activity"/>
    <property type="evidence" value="ECO:0007669"/>
    <property type="project" value="UniProtKB-EC"/>
</dbReference>
<dbReference type="EC" id="6.3.5.4" evidence="3"/>
<dbReference type="OrthoDB" id="9763290at2"/>
<feature type="domain" description="Glutamine amidotransferase type-2" evidence="11">
    <location>
        <begin position="2"/>
        <end position="224"/>
    </location>
</feature>
<dbReference type="SUPFAM" id="SSF52402">
    <property type="entry name" value="Adenine nucleotide alpha hydrolases-like"/>
    <property type="match status" value="1"/>
</dbReference>
<evidence type="ECO:0000313" key="12">
    <source>
        <dbReference type="EMBL" id="KKB79302.1"/>
    </source>
</evidence>
<feature type="site" description="Important for beta-aspartyl-AMP intermediate formation" evidence="10">
    <location>
        <position position="386"/>
    </location>
</feature>
<dbReference type="GO" id="GO:0005524">
    <property type="term" value="F:ATP binding"/>
    <property type="evidence" value="ECO:0007669"/>
    <property type="project" value="UniProtKB-KW"/>
</dbReference>
<evidence type="ECO:0000256" key="7">
    <source>
        <dbReference type="ARBA" id="ARBA00048741"/>
    </source>
</evidence>
<dbReference type="RefSeq" id="WP_046142708.1">
    <property type="nucleotide sequence ID" value="NZ_LAJG01000015.1"/>
</dbReference>
<keyword evidence="4 9" id="KW-0547">Nucleotide-binding</keyword>
<keyword evidence="13" id="KW-1185">Reference proteome</keyword>
<evidence type="ECO:0000259" key="11">
    <source>
        <dbReference type="PROSITE" id="PS51278"/>
    </source>
</evidence>
<evidence type="ECO:0000256" key="2">
    <source>
        <dbReference type="ARBA" id="ARBA00005752"/>
    </source>
</evidence>
<proteinExistence type="inferred from homology"/>
<dbReference type="CDD" id="cd01991">
    <property type="entry name" value="Asn_synthase_B_C"/>
    <property type="match status" value="1"/>
</dbReference>
<dbReference type="Gene3D" id="3.60.20.10">
    <property type="entry name" value="Glutamine Phosphoribosylpyrophosphate, subunit 1, domain 1"/>
    <property type="match status" value="1"/>
</dbReference>
<dbReference type="InterPro" id="IPR033738">
    <property type="entry name" value="AsnB_N"/>
</dbReference>
<evidence type="ECO:0000256" key="8">
    <source>
        <dbReference type="PIRSR" id="PIRSR001589-1"/>
    </source>
</evidence>
<reference evidence="12 13" key="1">
    <citation type="submission" date="2015-03" db="EMBL/GenBank/DDBJ databases">
        <authorList>
            <person name="Hassan Y.I."/>
            <person name="Lepp D."/>
            <person name="Zhou T."/>
        </authorList>
    </citation>
    <scope>NUCLEOTIDE SEQUENCE [LARGE SCALE GENOMIC DNA]</scope>
    <source>
        <strain evidence="12 13">GH2-10</strain>
    </source>
</reference>
<evidence type="ECO:0000256" key="1">
    <source>
        <dbReference type="ARBA" id="ARBA00005187"/>
    </source>
</evidence>
<evidence type="ECO:0000256" key="3">
    <source>
        <dbReference type="ARBA" id="ARBA00012737"/>
    </source>
</evidence>
<dbReference type="STRING" id="361041.VW35_08925"/>
<dbReference type="InterPro" id="IPR029055">
    <property type="entry name" value="Ntn_hydrolases_N"/>
</dbReference>